<dbReference type="InterPro" id="IPR029058">
    <property type="entry name" value="AB_hydrolase_fold"/>
</dbReference>
<dbReference type="SUPFAM" id="SSF82171">
    <property type="entry name" value="DPP6 N-terminal domain-like"/>
    <property type="match status" value="1"/>
</dbReference>
<keyword evidence="2" id="KW-0645">Protease</keyword>
<evidence type="ECO:0000256" key="1">
    <source>
        <dbReference type="ARBA" id="ARBA00010040"/>
    </source>
</evidence>
<dbReference type="PANTHER" id="PTHR42776:SF13">
    <property type="entry name" value="DIPEPTIDYL-PEPTIDASE 5"/>
    <property type="match status" value="1"/>
</dbReference>
<dbReference type="Pfam" id="PF00326">
    <property type="entry name" value="Peptidase_S9"/>
    <property type="match status" value="1"/>
</dbReference>
<dbReference type="GO" id="GO:0006508">
    <property type="term" value="P:proteolysis"/>
    <property type="evidence" value="ECO:0007669"/>
    <property type="project" value="UniProtKB-KW"/>
</dbReference>
<dbReference type="Pfam" id="PF07676">
    <property type="entry name" value="PD40"/>
    <property type="match status" value="2"/>
</dbReference>
<keyword evidence="4" id="KW-0378">Hydrolase</keyword>
<dbReference type="InterPro" id="IPR002471">
    <property type="entry name" value="Pept_S9_AS"/>
</dbReference>
<comment type="similarity">
    <text evidence="1">Belongs to the peptidase S9C family.</text>
</comment>
<dbReference type="InterPro" id="IPR011659">
    <property type="entry name" value="WD40"/>
</dbReference>
<evidence type="ECO:0000256" key="2">
    <source>
        <dbReference type="ARBA" id="ARBA00022670"/>
    </source>
</evidence>
<dbReference type="EMBL" id="CAAJGR010000032">
    <property type="protein sequence ID" value="VHO06359.1"/>
    <property type="molecule type" value="Genomic_DNA"/>
</dbReference>
<protein>
    <recommendedName>
        <fullName evidence="8">Acyl-peptide hydrolase</fullName>
    </recommendedName>
    <alternativeName>
        <fullName evidence="7">Acylaminoacyl-peptidase</fullName>
    </alternativeName>
</protein>
<evidence type="ECO:0000256" key="9">
    <source>
        <dbReference type="ARBA" id="ARBA00045885"/>
    </source>
</evidence>
<gene>
    <name evidence="11" type="ORF">BAL341_3383</name>
</gene>
<dbReference type="AlphaFoldDB" id="A0A486XV33"/>
<proteinExistence type="inferred from homology"/>
<dbReference type="FunFam" id="3.40.50.1820:FF:000028">
    <property type="entry name" value="S9 family peptidase"/>
    <property type="match status" value="1"/>
</dbReference>
<dbReference type="Gene3D" id="2.120.10.30">
    <property type="entry name" value="TolB, C-terminal domain"/>
    <property type="match status" value="2"/>
</dbReference>
<dbReference type="InterPro" id="IPR001375">
    <property type="entry name" value="Peptidase_S9_cat"/>
</dbReference>
<dbReference type="PANTHER" id="PTHR42776">
    <property type="entry name" value="SERINE PEPTIDASE S9 FAMILY MEMBER"/>
    <property type="match status" value="1"/>
</dbReference>
<evidence type="ECO:0000256" key="3">
    <source>
        <dbReference type="ARBA" id="ARBA00022729"/>
    </source>
</evidence>
<dbReference type="InterPro" id="IPR011042">
    <property type="entry name" value="6-blade_b-propeller_TolB-like"/>
</dbReference>
<evidence type="ECO:0000256" key="6">
    <source>
        <dbReference type="ARBA" id="ARBA00022990"/>
    </source>
</evidence>
<evidence type="ECO:0000256" key="7">
    <source>
        <dbReference type="ARBA" id="ARBA00032284"/>
    </source>
</evidence>
<accession>A0A486XV33</accession>
<dbReference type="FunFam" id="2.120.10.30:FF:000199">
    <property type="entry name" value="Serine peptidase family S9"/>
    <property type="match status" value="1"/>
</dbReference>
<keyword evidence="6" id="KW-0007">Acetylation</keyword>
<dbReference type="SUPFAM" id="SSF53474">
    <property type="entry name" value="alpha/beta-Hydrolases"/>
    <property type="match status" value="1"/>
</dbReference>
<reference evidence="11" key="1">
    <citation type="submission" date="2019-04" db="EMBL/GenBank/DDBJ databases">
        <authorList>
            <person name="Brambilla D."/>
        </authorList>
    </citation>
    <scope>NUCLEOTIDE SEQUENCE</scope>
    <source>
        <strain evidence="11">BAL1</strain>
    </source>
</reference>
<sequence>MFTAYFQLLDSRYAVLFCRCASILPVPKHNNGVIPMKKLHLLLVLCWLPLAALAQDDTRLSVERLWQLERIGQPVASNDGRYIVAPVTTFDVKADKGHTRLWLFSADGKQQTALTAEGLRASEPVFSPDGNTLAFISQRDKDDAGQIYLLPLATPGEAQRLTAVPTGVYGLKWVGQHLYFISRVWPDKNWDDMAAHIKAEKDNKMSAKQWNALPYSYFDHWIDENRQAHVFRIAAKGGDVQPVTQPLGVQLPRATQGADNYDVDGKERYIAFTANGSDNQVDPNIDIFFATLGSDKAENITAANPASDANPSFSPDGKTLAFNSQRIPGFYADTARLQLYDTSSKKQRELTTNWDRSVSSFIWAADGKGFYSSIDDAAARRLYYIEAKSGKVRAITKATSFGQPALAGKNRLVATNDSFLFPARLVMVDSKNGQAKRLDSFNDAVLAKTELGSYESVSYKGADGKDIQMWVHYPPGFDKSKKYPLFMLIHGGPHNAIGDSFSYRWNAQTFASWGYVTAWPNFHGSSGFGQDFADAINPDWRTKPLADIQAATKWFESQSWIDTDRMVAGGASYGGYLSSILLGTEHPYKALLIHAAVYNMYSQMAADFAVHSTRFGGFWDNPEIYKSISPHYHADKFNTPTLVIHGQLDYRVPVGQGFELFRTLQSRGVESRMIYFPDENHWILKPNNSIYWYNQVKDWMTRFAQPGAR</sequence>
<feature type="domain" description="Peptidase S9 prolyl oligopeptidase catalytic" evidence="10">
    <location>
        <begin position="502"/>
        <end position="703"/>
    </location>
</feature>
<evidence type="ECO:0000256" key="4">
    <source>
        <dbReference type="ARBA" id="ARBA00022801"/>
    </source>
</evidence>
<name>A0A486XV33_9GAMM</name>
<comment type="function">
    <text evidence="9">This enzyme catalyzes the hydrolysis of the N-terminal peptide bond of an N-acetylated peptide to generate an N-acetylated amino acid and a peptide with a free N-terminus. It preferentially cleaves off Ac-Ala, Ac-Met and Ac-Ser. Also, involved in the degradation of oxidized and glycated proteins.</text>
</comment>
<keyword evidence="5" id="KW-0720">Serine protease</keyword>
<organism evidence="11">
    <name type="scientific">Rheinheimera sp. BAL341</name>
    <dbReference type="NCBI Taxonomy" id="1708203"/>
    <lineage>
        <taxon>Bacteria</taxon>
        <taxon>Pseudomonadati</taxon>
        <taxon>Pseudomonadota</taxon>
        <taxon>Gammaproteobacteria</taxon>
        <taxon>Chromatiales</taxon>
        <taxon>Chromatiaceae</taxon>
        <taxon>Rheinheimera</taxon>
    </lineage>
</organism>
<dbReference type="Gene3D" id="3.40.50.1820">
    <property type="entry name" value="alpha/beta hydrolase"/>
    <property type="match status" value="1"/>
</dbReference>
<dbReference type="PROSITE" id="PS00708">
    <property type="entry name" value="PRO_ENDOPEP_SER"/>
    <property type="match status" value="1"/>
</dbReference>
<evidence type="ECO:0000259" key="10">
    <source>
        <dbReference type="Pfam" id="PF00326"/>
    </source>
</evidence>
<evidence type="ECO:0000313" key="11">
    <source>
        <dbReference type="EMBL" id="VHO06359.1"/>
    </source>
</evidence>
<evidence type="ECO:0000256" key="8">
    <source>
        <dbReference type="ARBA" id="ARBA00032596"/>
    </source>
</evidence>
<evidence type="ECO:0000256" key="5">
    <source>
        <dbReference type="ARBA" id="ARBA00022825"/>
    </source>
</evidence>
<keyword evidence="3" id="KW-0732">Signal</keyword>
<dbReference type="GO" id="GO:0004252">
    <property type="term" value="F:serine-type endopeptidase activity"/>
    <property type="evidence" value="ECO:0007669"/>
    <property type="project" value="InterPro"/>
</dbReference>